<dbReference type="PANTHER" id="PTHR41694">
    <property type="entry name" value="ENDOGENOUS RETROVIRUS GROUP K MEMBER POL PROTEIN"/>
    <property type="match status" value="1"/>
</dbReference>
<dbReference type="InterPro" id="IPR043502">
    <property type="entry name" value="DNA/RNA_pol_sf"/>
</dbReference>
<comment type="similarity">
    <text evidence="1">Belongs to the beta type-B retroviral polymerase family. HERV class-II K(HML-2) pol subfamily.</text>
</comment>
<proteinExistence type="inferred from homology"/>
<feature type="domain" description="Reverse transcriptase" evidence="9">
    <location>
        <begin position="1"/>
        <end position="104"/>
    </location>
</feature>
<dbReference type="PANTHER" id="PTHR41694:SF3">
    <property type="entry name" value="RNA-DIRECTED DNA POLYMERASE-RELATED"/>
    <property type="match status" value="1"/>
</dbReference>
<protein>
    <recommendedName>
        <fullName evidence="2">ribonuclease H</fullName>
        <ecNumber evidence="2">3.1.26.4</ecNumber>
    </recommendedName>
</protein>
<gene>
    <name evidence="10" type="primary">Hervk_2</name>
    <name evidence="10" type="ORF">SYRPAR_R14625</name>
</gene>
<evidence type="ECO:0000256" key="6">
    <source>
        <dbReference type="ARBA" id="ARBA00022759"/>
    </source>
</evidence>
<keyword evidence="4" id="KW-0548">Nucleotidyltransferase</keyword>
<dbReference type="Proteomes" id="UP000536260">
    <property type="component" value="Unassembled WGS sequence"/>
</dbReference>
<feature type="non-terminal residue" evidence="10">
    <location>
        <position position="104"/>
    </location>
</feature>
<dbReference type="Gene3D" id="3.30.70.270">
    <property type="match status" value="2"/>
</dbReference>
<evidence type="ECO:0000313" key="10">
    <source>
        <dbReference type="EMBL" id="NXT30511.1"/>
    </source>
</evidence>
<keyword evidence="7" id="KW-0378">Hydrolase</keyword>
<dbReference type="EC" id="3.1.26.4" evidence="2"/>
<dbReference type="GO" id="GO:0004523">
    <property type="term" value="F:RNA-DNA hybrid ribonuclease activity"/>
    <property type="evidence" value="ECO:0007669"/>
    <property type="project" value="UniProtKB-EC"/>
</dbReference>
<evidence type="ECO:0000256" key="3">
    <source>
        <dbReference type="ARBA" id="ARBA00022679"/>
    </source>
</evidence>
<keyword evidence="6" id="KW-0255">Endonuclease</keyword>
<keyword evidence="3" id="KW-0808">Transferase</keyword>
<name>A0A7L3BDM5_9AVES</name>
<evidence type="ECO:0000256" key="1">
    <source>
        <dbReference type="ARBA" id="ARBA00010879"/>
    </source>
</evidence>
<evidence type="ECO:0000256" key="5">
    <source>
        <dbReference type="ARBA" id="ARBA00022722"/>
    </source>
</evidence>
<evidence type="ECO:0000256" key="2">
    <source>
        <dbReference type="ARBA" id="ARBA00012180"/>
    </source>
</evidence>
<dbReference type="InterPro" id="IPR000477">
    <property type="entry name" value="RT_dom"/>
</dbReference>
<keyword evidence="5" id="KW-0540">Nuclease</keyword>
<dbReference type="GO" id="GO:0035613">
    <property type="term" value="F:RNA stem-loop binding"/>
    <property type="evidence" value="ECO:0007669"/>
    <property type="project" value="TreeGrafter"/>
</dbReference>
<dbReference type="InterPro" id="IPR043128">
    <property type="entry name" value="Rev_trsase/Diguanyl_cyclase"/>
</dbReference>
<feature type="non-terminal residue" evidence="10">
    <location>
        <position position="1"/>
    </location>
</feature>
<dbReference type="AlphaFoldDB" id="A0A7L3BDM5"/>
<comment type="caution">
    <text evidence="10">The sequence shown here is derived from an EMBL/GenBank/DDBJ whole genome shotgun (WGS) entry which is preliminary data.</text>
</comment>
<dbReference type="GO" id="GO:0003964">
    <property type="term" value="F:RNA-directed DNA polymerase activity"/>
    <property type="evidence" value="ECO:0007669"/>
    <property type="project" value="UniProtKB-KW"/>
</dbReference>
<sequence>PLLIIDLKDCFFTIALHPNDTKRFAFTLPAINRGEPDKRFEWTVLPQGMRNSPTLCQLYVDNALQPLRDKWPEAIIYHYMDDVLLAQPEPFTPQQIDQIHATLA</sequence>
<evidence type="ECO:0000313" key="11">
    <source>
        <dbReference type="Proteomes" id="UP000536260"/>
    </source>
</evidence>
<dbReference type="SUPFAM" id="SSF56672">
    <property type="entry name" value="DNA/RNA polymerases"/>
    <property type="match status" value="1"/>
</dbReference>
<accession>A0A7L3BDM5</accession>
<keyword evidence="11" id="KW-1185">Reference proteome</keyword>
<evidence type="ECO:0000256" key="4">
    <source>
        <dbReference type="ARBA" id="ARBA00022695"/>
    </source>
</evidence>
<dbReference type="EMBL" id="VZTO01166513">
    <property type="protein sequence ID" value="NXT30511.1"/>
    <property type="molecule type" value="Genomic_DNA"/>
</dbReference>
<dbReference type="PROSITE" id="PS50878">
    <property type="entry name" value="RT_POL"/>
    <property type="match status" value="1"/>
</dbReference>
<organism evidence="10 11">
    <name type="scientific">Syrrhaptes paradoxus</name>
    <name type="common">Pallas's sandgrouse</name>
    <dbReference type="NCBI Taxonomy" id="302527"/>
    <lineage>
        <taxon>Eukaryota</taxon>
        <taxon>Metazoa</taxon>
        <taxon>Chordata</taxon>
        <taxon>Craniata</taxon>
        <taxon>Vertebrata</taxon>
        <taxon>Euteleostomi</taxon>
        <taxon>Archelosauria</taxon>
        <taxon>Archosauria</taxon>
        <taxon>Dinosauria</taxon>
        <taxon>Saurischia</taxon>
        <taxon>Theropoda</taxon>
        <taxon>Coelurosauria</taxon>
        <taxon>Aves</taxon>
        <taxon>Neognathae</taxon>
        <taxon>Neoaves</taxon>
        <taxon>Columbimorphae</taxon>
        <taxon>Pterocliformes</taxon>
        <taxon>Pteroclidae</taxon>
        <taxon>Syrrhaptes</taxon>
    </lineage>
</organism>
<reference evidence="10 11" key="1">
    <citation type="submission" date="2019-09" db="EMBL/GenBank/DDBJ databases">
        <title>Bird 10,000 Genomes (B10K) Project - Family phase.</title>
        <authorList>
            <person name="Zhang G."/>
        </authorList>
    </citation>
    <scope>NUCLEOTIDE SEQUENCE [LARGE SCALE GENOMIC DNA]</scope>
    <source>
        <strain evidence="10">B10K-DU-003-42</strain>
        <tissue evidence="10">Mixed tissue sample</tissue>
    </source>
</reference>
<evidence type="ECO:0000256" key="8">
    <source>
        <dbReference type="ARBA" id="ARBA00022918"/>
    </source>
</evidence>
<evidence type="ECO:0000256" key="7">
    <source>
        <dbReference type="ARBA" id="ARBA00022801"/>
    </source>
</evidence>
<keyword evidence="8" id="KW-0695">RNA-directed DNA polymerase</keyword>
<dbReference type="Pfam" id="PF00078">
    <property type="entry name" value="RVT_1"/>
    <property type="match status" value="1"/>
</dbReference>
<evidence type="ECO:0000259" key="9">
    <source>
        <dbReference type="PROSITE" id="PS50878"/>
    </source>
</evidence>